<organism evidence="12 13">
    <name type="scientific">Candidatus Magasanikbacteria bacterium RIFOXYC2_FULL_42_28</name>
    <dbReference type="NCBI Taxonomy" id="1798704"/>
    <lineage>
        <taxon>Bacteria</taxon>
        <taxon>Candidatus Magasanikiibacteriota</taxon>
    </lineage>
</organism>
<dbReference type="InterPro" id="IPR001437">
    <property type="entry name" value="Tscrpt_elong_fac_GreA/B_C"/>
</dbReference>
<dbReference type="FunFam" id="3.10.50.30:FF:000001">
    <property type="entry name" value="Transcription elongation factor GreA"/>
    <property type="match status" value="1"/>
</dbReference>
<reference evidence="12 13" key="1">
    <citation type="journal article" date="2016" name="Nat. Commun.">
        <title>Thousands of microbial genomes shed light on interconnected biogeochemical processes in an aquifer system.</title>
        <authorList>
            <person name="Anantharaman K."/>
            <person name="Brown C.T."/>
            <person name="Hug L.A."/>
            <person name="Sharon I."/>
            <person name="Castelle C.J."/>
            <person name="Probst A.J."/>
            <person name="Thomas B.C."/>
            <person name="Singh A."/>
            <person name="Wilkins M.J."/>
            <person name="Karaoz U."/>
            <person name="Brodie E.L."/>
            <person name="Williams K.H."/>
            <person name="Hubbard S.S."/>
            <person name="Banfield J.F."/>
        </authorList>
    </citation>
    <scope>NUCLEOTIDE SEQUENCE [LARGE SCALE GENOMIC DNA]</scope>
</reference>
<evidence type="ECO:0000259" key="10">
    <source>
        <dbReference type="Pfam" id="PF01272"/>
    </source>
</evidence>
<evidence type="ECO:0000256" key="2">
    <source>
        <dbReference type="ARBA" id="ARBA00013729"/>
    </source>
</evidence>
<dbReference type="InterPro" id="IPR036805">
    <property type="entry name" value="Tscrpt_elong_fac_GreA/B_N_sf"/>
</dbReference>
<protein>
    <recommendedName>
        <fullName evidence="2 8">Transcription elongation factor GreA</fullName>
    </recommendedName>
    <alternativeName>
        <fullName evidence="7 8">Transcript cleavage factor GreA</fullName>
    </alternativeName>
</protein>
<evidence type="ECO:0000256" key="6">
    <source>
        <dbReference type="ARBA" id="ARBA00024916"/>
    </source>
</evidence>
<dbReference type="InterPro" id="IPR036953">
    <property type="entry name" value="GreA/GreB_C_sf"/>
</dbReference>
<evidence type="ECO:0000256" key="7">
    <source>
        <dbReference type="ARBA" id="ARBA00030776"/>
    </source>
</evidence>
<dbReference type="PANTHER" id="PTHR30437:SF4">
    <property type="entry name" value="TRANSCRIPTION ELONGATION FACTOR GREA"/>
    <property type="match status" value="1"/>
</dbReference>
<feature type="domain" description="Transcription elongation factor GreA/GreB N-terminal" evidence="11">
    <location>
        <begin position="9"/>
        <end position="78"/>
    </location>
</feature>
<evidence type="ECO:0000256" key="8">
    <source>
        <dbReference type="HAMAP-Rule" id="MF_00105"/>
    </source>
</evidence>
<dbReference type="InterPro" id="IPR018151">
    <property type="entry name" value="TF_GreA/GreB_CS"/>
</dbReference>
<dbReference type="InterPro" id="IPR028624">
    <property type="entry name" value="Tscrpt_elong_fac_GreA/B"/>
</dbReference>
<dbReference type="GO" id="GO:0032784">
    <property type="term" value="P:regulation of DNA-templated transcription elongation"/>
    <property type="evidence" value="ECO:0007669"/>
    <property type="project" value="UniProtKB-UniRule"/>
</dbReference>
<dbReference type="Pfam" id="PF01272">
    <property type="entry name" value="GreA_GreB"/>
    <property type="match status" value="1"/>
</dbReference>
<dbReference type="GO" id="GO:0003677">
    <property type="term" value="F:DNA binding"/>
    <property type="evidence" value="ECO:0007669"/>
    <property type="project" value="UniProtKB-UniRule"/>
</dbReference>
<feature type="domain" description="Transcription elongation factor GreA/GreB C-terminal" evidence="10">
    <location>
        <begin position="84"/>
        <end position="156"/>
    </location>
</feature>
<evidence type="ECO:0000259" key="11">
    <source>
        <dbReference type="Pfam" id="PF03449"/>
    </source>
</evidence>
<dbReference type="FunFam" id="1.10.287.180:FF:000001">
    <property type="entry name" value="Transcription elongation factor GreA"/>
    <property type="match status" value="1"/>
</dbReference>
<evidence type="ECO:0000313" key="13">
    <source>
        <dbReference type="Proteomes" id="UP000177907"/>
    </source>
</evidence>
<comment type="function">
    <text evidence="6 8 9">Necessary for efficient RNA polymerase transcription elongation past template-encoded arresting sites. The arresting sites in DNA have the property of trapping a certain fraction of elongating RNA polymerases that pass through, resulting in locked ternary complexes. Cleavage of the nascent transcript by cleavage factors such as GreA or GreB allows the resumption of elongation from the new 3'terminus. GreA releases sequences of 2 to 3 nucleotides.</text>
</comment>
<comment type="similarity">
    <text evidence="1 8 9">Belongs to the GreA/GreB family.</text>
</comment>
<keyword evidence="5 8" id="KW-0804">Transcription</keyword>
<name>A0A1F6NWE1_9BACT</name>
<gene>
    <name evidence="8" type="primary">greA</name>
    <name evidence="12" type="ORF">A3J93_00345</name>
</gene>
<dbReference type="HAMAP" id="MF_00105">
    <property type="entry name" value="GreA_GreB"/>
    <property type="match status" value="1"/>
</dbReference>
<proteinExistence type="inferred from homology"/>
<dbReference type="PANTHER" id="PTHR30437">
    <property type="entry name" value="TRANSCRIPTION ELONGATION FACTOR GREA"/>
    <property type="match status" value="1"/>
</dbReference>
<accession>A0A1F6NWE1</accession>
<sequence length="156" mass="17368">MIDDQPIHYLTPASLENLKKEKEEVENIKIPEIAKRIDEAKQQGDLSENAEYHAAREEMSWAQGRLAEIDRILQNSQIFNKSANKDEVQLGCTVVVKVNGKEKEFTIVGPQEVNPAKGYISNESPLGEALLGHAKGDKVTITTPAGKQVYEIVKIK</sequence>
<dbReference type="PIRSF" id="PIRSF006092">
    <property type="entry name" value="GreA_GreB"/>
    <property type="match status" value="1"/>
</dbReference>
<dbReference type="InterPro" id="IPR022691">
    <property type="entry name" value="Tscrpt_elong_fac_GreA/B_N"/>
</dbReference>
<evidence type="ECO:0000313" key="12">
    <source>
        <dbReference type="EMBL" id="OGH88178.1"/>
    </source>
</evidence>
<dbReference type="SUPFAM" id="SSF46557">
    <property type="entry name" value="GreA transcript cleavage protein, N-terminal domain"/>
    <property type="match status" value="1"/>
</dbReference>
<dbReference type="NCBIfam" id="TIGR01462">
    <property type="entry name" value="greA"/>
    <property type="match status" value="1"/>
</dbReference>
<keyword evidence="3 8" id="KW-0805">Transcription regulation</keyword>
<dbReference type="Gene3D" id="1.10.287.180">
    <property type="entry name" value="Transcription elongation factor, GreA/GreB, N-terminal domain"/>
    <property type="match status" value="1"/>
</dbReference>
<keyword evidence="4 8" id="KW-0238">DNA-binding</keyword>
<evidence type="ECO:0000256" key="3">
    <source>
        <dbReference type="ARBA" id="ARBA00023015"/>
    </source>
</evidence>
<dbReference type="NCBIfam" id="NF001263">
    <property type="entry name" value="PRK00226.1-4"/>
    <property type="match status" value="1"/>
</dbReference>
<evidence type="ECO:0000256" key="4">
    <source>
        <dbReference type="ARBA" id="ARBA00023125"/>
    </source>
</evidence>
<evidence type="ECO:0000256" key="5">
    <source>
        <dbReference type="ARBA" id="ARBA00023163"/>
    </source>
</evidence>
<dbReference type="InterPro" id="IPR023459">
    <property type="entry name" value="Tscrpt_elong_fac_GreA/B_fam"/>
</dbReference>
<evidence type="ECO:0000256" key="1">
    <source>
        <dbReference type="ARBA" id="ARBA00008213"/>
    </source>
</evidence>
<dbReference type="GO" id="GO:0070063">
    <property type="term" value="F:RNA polymerase binding"/>
    <property type="evidence" value="ECO:0007669"/>
    <property type="project" value="InterPro"/>
</dbReference>
<dbReference type="InterPro" id="IPR006359">
    <property type="entry name" value="Tscrpt_elong_fac_GreA"/>
</dbReference>
<dbReference type="STRING" id="1798704.A3J93_00345"/>
<dbReference type="Gene3D" id="3.10.50.30">
    <property type="entry name" value="Transcription elongation factor, GreA/GreB, C-terminal domain"/>
    <property type="match status" value="1"/>
</dbReference>
<dbReference type="Pfam" id="PF03449">
    <property type="entry name" value="GreA_GreB_N"/>
    <property type="match status" value="1"/>
</dbReference>
<dbReference type="AlphaFoldDB" id="A0A1F6NWE1"/>
<comment type="caution">
    <text evidence="12">The sequence shown here is derived from an EMBL/GenBank/DDBJ whole genome shotgun (WGS) entry which is preliminary data.</text>
</comment>
<dbReference type="SUPFAM" id="SSF54534">
    <property type="entry name" value="FKBP-like"/>
    <property type="match status" value="1"/>
</dbReference>
<dbReference type="EMBL" id="MFQZ01000005">
    <property type="protein sequence ID" value="OGH88178.1"/>
    <property type="molecule type" value="Genomic_DNA"/>
</dbReference>
<evidence type="ECO:0000256" key="9">
    <source>
        <dbReference type="RuleBase" id="RU000556"/>
    </source>
</evidence>
<dbReference type="GO" id="GO:0006354">
    <property type="term" value="P:DNA-templated transcription elongation"/>
    <property type="evidence" value="ECO:0007669"/>
    <property type="project" value="TreeGrafter"/>
</dbReference>
<dbReference type="PROSITE" id="PS00830">
    <property type="entry name" value="GREAB_2"/>
    <property type="match status" value="1"/>
</dbReference>
<dbReference type="Proteomes" id="UP000177907">
    <property type="component" value="Unassembled WGS sequence"/>
</dbReference>